<dbReference type="RefSeq" id="WP_024625466.1">
    <property type="nucleotide sequence ID" value="NZ_KK036510.1"/>
</dbReference>
<evidence type="ECO:0000313" key="3">
    <source>
        <dbReference type="Proteomes" id="UP000019247"/>
    </source>
</evidence>
<proteinExistence type="predicted"/>
<dbReference type="PATRIC" id="fig|1400520.3.peg.2421"/>
<accession>W6T5Y4</accession>
<sequence>MHLLRMIDLWGDIFWLYLIVALILSAALKWQTRSLKKFPLIDRIHYLELEANDEQPPTTFQSRESLAVLLFVIFMLLSASGVLIPFFIIFGHALPKNLLWLIVPLIIDAVLLWLILGLARHYAKPTVTRERHHHQALLLTTQRLFTWRKYFSQYIQFGWLILAELAINGWLLLLIQVYLRRR</sequence>
<feature type="transmembrane region" description="Helical" evidence="1">
    <location>
        <begin position="98"/>
        <end position="119"/>
    </location>
</feature>
<keyword evidence="1" id="KW-0812">Transmembrane</keyword>
<dbReference type="AlphaFoldDB" id="W6T5Y4"/>
<organism evidence="2 3">
    <name type="scientific">Lactiplantibacillus fabifermentans T30PCM01</name>
    <dbReference type="NCBI Taxonomy" id="1400520"/>
    <lineage>
        <taxon>Bacteria</taxon>
        <taxon>Bacillati</taxon>
        <taxon>Bacillota</taxon>
        <taxon>Bacilli</taxon>
        <taxon>Lactobacillales</taxon>
        <taxon>Lactobacillaceae</taxon>
        <taxon>Lactiplantibacillus</taxon>
    </lineage>
</organism>
<keyword evidence="1" id="KW-0472">Membrane</keyword>
<name>W6T5Y4_9LACO</name>
<dbReference type="HOGENOM" id="CLU_1480252_0_0_9"/>
<gene>
    <name evidence="2" type="ORF">LFAB_12395</name>
</gene>
<feature type="transmembrane region" description="Helical" evidence="1">
    <location>
        <begin position="13"/>
        <end position="30"/>
    </location>
</feature>
<dbReference type="Proteomes" id="UP000019247">
    <property type="component" value="Unassembled WGS sequence"/>
</dbReference>
<protein>
    <submittedName>
        <fullName evidence="2">Uncharacterized protein</fullName>
    </submittedName>
</protein>
<feature type="transmembrane region" description="Helical" evidence="1">
    <location>
        <begin position="66"/>
        <end position="92"/>
    </location>
</feature>
<evidence type="ECO:0000256" key="1">
    <source>
        <dbReference type="SAM" id="Phobius"/>
    </source>
</evidence>
<comment type="caution">
    <text evidence="2">The sequence shown here is derived from an EMBL/GenBank/DDBJ whole genome shotgun (WGS) entry which is preliminary data.</text>
</comment>
<dbReference type="EMBL" id="AWWK01000059">
    <property type="protein sequence ID" value="ETY73467.1"/>
    <property type="molecule type" value="Genomic_DNA"/>
</dbReference>
<keyword evidence="1" id="KW-1133">Transmembrane helix</keyword>
<evidence type="ECO:0000313" key="2">
    <source>
        <dbReference type="EMBL" id="ETY73467.1"/>
    </source>
</evidence>
<reference evidence="2 3" key="1">
    <citation type="journal article" date="2014" name="Genome Announc.">
        <title>Genome Sequence of Lactobacillus fabifermentans Strain T30PCM01, Isolated from Fermenting Grape Marc.</title>
        <authorList>
            <person name="Treu L."/>
            <person name="Vendramin V."/>
            <person name="Bovo B."/>
            <person name="Giacomini A."/>
            <person name="Corich V."/>
            <person name="Campanaro S."/>
        </authorList>
    </citation>
    <scope>NUCLEOTIDE SEQUENCE [LARGE SCALE GENOMIC DNA]</scope>
    <source>
        <strain evidence="2 3">T30PCM01</strain>
    </source>
</reference>
<feature type="transmembrane region" description="Helical" evidence="1">
    <location>
        <begin position="157"/>
        <end position="179"/>
    </location>
</feature>